<sequence length="1169" mass="124087">MLLCSCFYGKDLRLRQSLPCIHDPKNVGDDVFIDQAFEKFKSDLLCLNGSWFNRVEGLLRAFHNQGLLAELYGLAACNNFVALLSNTCSGADIKREVLLQRMSSSKTPIVQLSTPNCGGKQQVVAAALPLVHCGDLVGALWIGDASLQLPKGPPWRHVTSPASSRSSNASPQPTQQKELHPVTKNGTILHAAALLRSDESLRQLSFAASMCLASSGSDTLMWLTETVSRLQVAASMQALTAQLCAAVASHVCNHFMLEVSINVALVPPLTSGIRSTTKITTTTRTASDAGAGTDAPHAATTALLFRAQNNFDSGHVPTTDTSPAPTVPGGTNAALLISSRPVGGNAVSGTSAACNTLCTSGGCGPALTTSSVVVPLSAAEAAAVTAAAPGSTAALHADILPLQHTLLQAVLDELQKQRQQGQQKEQSAGGWGGNDVLPPGSGNGSTCSPISIIENTCLYVQNVHNPWRDVWLFMGQRRECIATPTGVSCFGSSLTTTMASGSSCRSSMPQSLALLTMPLDEGGAALGMYLCFPKRLPGALLEAVRVSCQELLSKGLSEQVRAKLEGTLSSEYDMLKAAAPGSYAVLRGVNTCEDRISGAVPNYTSSQMKHMGFLDILLRRKTVPSVTSQQSGSMLTLTTAFKTYALLGELDSGSHRGPSLTAVLSGVEDLDGYDKPRRSPAASNASARRRSLAIRRTPSESAARSPAATSATFANTTHDFTDFLLATCNGDVPDILGSGGGSKRAAGASATNGSGSGEAGGGNRYTLADGPFASIVTIASVDTQAHQRMDILMNSIQATVLESAASNSANCTFADDLEQLELTEVLGRGGGGVVFKGMMSGALPVAVKLMIAPGEAVEELGLSPEAVRRGMLRNAMELAVQSSLSHPNIVQLYATFRTVVLRARQPDTENCHLMNTDPRSLYLQDASGSMPTRPQHERKFVNNADEARLTCILAEYCDAGSLANALQSRAFPHFVCNRMAGMQPGSPAPFKYDLKGVLMTLLDVALALRHLHSLHLLHRDVKPANLLLKSNPRDPRGFTVKLGDFGFVLRLTETDEAGVRYANVDDPCGTVTHMAPECLSRKSKLYAAADIFSFGILMWELLAGGSRPFPTIQPEKILEAVYRGSRPKFSRDVPHFYQSLAMLCWRTEPARRPTARQLVTAITARLHSL</sequence>
<dbReference type="InterPro" id="IPR051681">
    <property type="entry name" value="Ser/Thr_Kinases-Pseudokinases"/>
</dbReference>
<dbReference type="Pfam" id="PF07714">
    <property type="entry name" value="PK_Tyr_Ser-Thr"/>
    <property type="match status" value="1"/>
</dbReference>
<dbReference type="InterPro" id="IPR011009">
    <property type="entry name" value="Kinase-like_dom_sf"/>
</dbReference>
<dbReference type="SMART" id="SM00220">
    <property type="entry name" value="S_TKc"/>
    <property type="match status" value="1"/>
</dbReference>
<dbReference type="SUPFAM" id="SSF56112">
    <property type="entry name" value="Protein kinase-like (PK-like)"/>
    <property type="match status" value="1"/>
</dbReference>
<feature type="region of interest" description="Disordered" evidence="7">
    <location>
        <begin position="153"/>
        <end position="182"/>
    </location>
</feature>
<evidence type="ECO:0000256" key="2">
    <source>
        <dbReference type="ARBA" id="ARBA00022679"/>
    </source>
</evidence>
<keyword evidence="2" id="KW-0808">Transferase</keyword>
<dbReference type="PANTHER" id="PTHR44329:SF214">
    <property type="entry name" value="PROTEIN KINASE DOMAIN-CONTAINING PROTEIN"/>
    <property type="match status" value="1"/>
</dbReference>
<protein>
    <recommendedName>
        <fullName evidence="8">Protein kinase domain-containing protein</fullName>
    </recommendedName>
</protein>
<dbReference type="InterPro" id="IPR008271">
    <property type="entry name" value="Ser/Thr_kinase_AS"/>
</dbReference>
<accession>A0A8J4FA76</accession>
<feature type="compositionally biased region" description="Low complexity" evidence="7">
    <location>
        <begin position="417"/>
        <end position="426"/>
    </location>
</feature>
<keyword evidence="10" id="KW-1185">Reference proteome</keyword>
<feature type="compositionally biased region" description="Low complexity" evidence="7">
    <location>
        <begin position="160"/>
        <end position="171"/>
    </location>
</feature>
<dbReference type="PANTHER" id="PTHR44329">
    <property type="entry name" value="SERINE/THREONINE-PROTEIN KINASE TNNI3K-RELATED"/>
    <property type="match status" value="1"/>
</dbReference>
<feature type="compositionally biased region" description="Low complexity" evidence="7">
    <location>
        <begin position="694"/>
        <end position="710"/>
    </location>
</feature>
<dbReference type="PROSITE" id="PS50011">
    <property type="entry name" value="PROTEIN_KINASE_DOM"/>
    <property type="match status" value="1"/>
</dbReference>
<dbReference type="GO" id="GO:0004674">
    <property type="term" value="F:protein serine/threonine kinase activity"/>
    <property type="evidence" value="ECO:0007669"/>
    <property type="project" value="UniProtKB-KW"/>
</dbReference>
<evidence type="ECO:0000256" key="6">
    <source>
        <dbReference type="PROSITE-ProRule" id="PRU10141"/>
    </source>
</evidence>
<dbReference type="EMBL" id="BNCO01000058">
    <property type="protein sequence ID" value="GIL63491.1"/>
    <property type="molecule type" value="Genomic_DNA"/>
</dbReference>
<feature type="region of interest" description="Disordered" evidence="7">
    <location>
        <begin position="740"/>
        <end position="759"/>
    </location>
</feature>
<dbReference type="AlphaFoldDB" id="A0A8J4FA76"/>
<evidence type="ECO:0000256" key="3">
    <source>
        <dbReference type="ARBA" id="ARBA00022741"/>
    </source>
</evidence>
<name>A0A8J4FA76_9CHLO</name>
<reference evidence="9" key="1">
    <citation type="journal article" date="2021" name="Proc. Natl. Acad. Sci. U.S.A.">
        <title>Three genomes in the algal genus Volvox reveal the fate of a haploid sex-determining region after a transition to homothallism.</title>
        <authorList>
            <person name="Yamamoto K."/>
            <person name="Hamaji T."/>
            <person name="Kawai-Toyooka H."/>
            <person name="Matsuzaki R."/>
            <person name="Takahashi F."/>
            <person name="Nishimura Y."/>
            <person name="Kawachi M."/>
            <person name="Noguchi H."/>
            <person name="Minakuchi Y."/>
            <person name="Umen J.G."/>
            <person name="Toyoda A."/>
            <person name="Nozaki H."/>
        </authorList>
    </citation>
    <scope>NUCLEOTIDE SEQUENCE</scope>
    <source>
        <strain evidence="9">NIES-3780</strain>
    </source>
</reference>
<dbReference type="InterPro" id="IPR001245">
    <property type="entry name" value="Ser-Thr/Tyr_kinase_cat_dom"/>
</dbReference>
<dbReference type="PROSITE" id="PS00108">
    <property type="entry name" value="PROTEIN_KINASE_ST"/>
    <property type="match status" value="1"/>
</dbReference>
<feature type="domain" description="Protein kinase" evidence="8">
    <location>
        <begin position="820"/>
        <end position="1169"/>
    </location>
</feature>
<keyword evidence="3 6" id="KW-0547">Nucleotide-binding</keyword>
<evidence type="ECO:0000313" key="10">
    <source>
        <dbReference type="Proteomes" id="UP000747399"/>
    </source>
</evidence>
<gene>
    <name evidence="9" type="ORF">Vafri_17542</name>
</gene>
<keyword evidence="4" id="KW-0418">Kinase</keyword>
<keyword evidence="1" id="KW-0723">Serine/threonine-protein kinase</keyword>
<evidence type="ECO:0000259" key="8">
    <source>
        <dbReference type="PROSITE" id="PS50011"/>
    </source>
</evidence>
<dbReference type="InterPro" id="IPR017441">
    <property type="entry name" value="Protein_kinase_ATP_BS"/>
</dbReference>
<dbReference type="PROSITE" id="PS00107">
    <property type="entry name" value="PROTEIN_KINASE_ATP"/>
    <property type="match status" value="1"/>
</dbReference>
<organism evidence="9 10">
    <name type="scientific">Volvox africanus</name>
    <dbReference type="NCBI Taxonomy" id="51714"/>
    <lineage>
        <taxon>Eukaryota</taxon>
        <taxon>Viridiplantae</taxon>
        <taxon>Chlorophyta</taxon>
        <taxon>core chlorophytes</taxon>
        <taxon>Chlorophyceae</taxon>
        <taxon>CS clade</taxon>
        <taxon>Chlamydomonadales</taxon>
        <taxon>Volvocaceae</taxon>
        <taxon>Volvox</taxon>
    </lineage>
</organism>
<dbReference type="InterPro" id="IPR000719">
    <property type="entry name" value="Prot_kinase_dom"/>
</dbReference>
<feature type="compositionally biased region" description="Low complexity" evidence="7">
    <location>
        <begin position="743"/>
        <end position="753"/>
    </location>
</feature>
<dbReference type="GO" id="GO:0005524">
    <property type="term" value="F:ATP binding"/>
    <property type="evidence" value="ECO:0007669"/>
    <property type="project" value="UniProtKB-UniRule"/>
</dbReference>
<comment type="caution">
    <text evidence="9">The sequence shown here is derived from an EMBL/GenBank/DDBJ whole genome shotgun (WGS) entry which is preliminary data.</text>
</comment>
<feature type="region of interest" description="Disordered" evidence="7">
    <location>
        <begin position="671"/>
        <end position="710"/>
    </location>
</feature>
<dbReference type="Gene3D" id="1.10.510.10">
    <property type="entry name" value="Transferase(Phosphotransferase) domain 1"/>
    <property type="match status" value="1"/>
</dbReference>
<evidence type="ECO:0000313" key="9">
    <source>
        <dbReference type="EMBL" id="GIL63491.1"/>
    </source>
</evidence>
<keyword evidence="5 6" id="KW-0067">ATP-binding</keyword>
<feature type="region of interest" description="Disordered" evidence="7">
    <location>
        <begin position="417"/>
        <end position="438"/>
    </location>
</feature>
<evidence type="ECO:0000256" key="1">
    <source>
        <dbReference type="ARBA" id="ARBA00022527"/>
    </source>
</evidence>
<proteinExistence type="predicted"/>
<dbReference type="Proteomes" id="UP000747399">
    <property type="component" value="Unassembled WGS sequence"/>
</dbReference>
<evidence type="ECO:0000256" key="5">
    <source>
        <dbReference type="ARBA" id="ARBA00022840"/>
    </source>
</evidence>
<evidence type="ECO:0000256" key="4">
    <source>
        <dbReference type="ARBA" id="ARBA00022777"/>
    </source>
</evidence>
<feature type="binding site" evidence="6">
    <location>
        <position position="848"/>
    </location>
    <ligand>
        <name>ATP</name>
        <dbReference type="ChEBI" id="CHEBI:30616"/>
    </ligand>
</feature>
<dbReference type="Gene3D" id="3.30.200.20">
    <property type="entry name" value="Phosphorylase Kinase, domain 1"/>
    <property type="match status" value="1"/>
</dbReference>
<dbReference type="PRINTS" id="PR00109">
    <property type="entry name" value="TYRKINASE"/>
</dbReference>
<evidence type="ECO:0000256" key="7">
    <source>
        <dbReference type="SAM" id="MobiDB-lite"/>
    </source>
</evidence>